<dbReference type="EMBL" id="JAROBZ020000001">
    <property type="protein sequence ID" value="MFB3167770.1"/>
    <property type="molecule type" value="Genomic_DNA"/>
</dbReference>
<accession>A0ABV4YV97</accession>
<proteinExistence type="predicted"/>
<sequence>MTRLLDAQISQNISTSGGISIPLTTTPTLFATLGLNTSGAGADLRVQFTGTVGISSLAQVAVPITVDVYRGIGPNRVLVYSVTETSEVAGTLGVASRKILTFTGADSNPPNPGFLIYQAFVSIPGGIPIAPTRTGPESFNAQVYSE</sequence>
<protein>
    <recommendedName>
        <fullName evidence="3">Exosporium leader peptide</fullName>
    </recommendedName>
</protein>
<dbReference type="RefSeq" id="WP_306074142.1">
    <property type="nucleotide sequence ID" value="NZ_JAROBZ020000001.1"/>
</dbReference>
<comment type="caution">
    <text evidence="1">The sequence shown here is derived from an EMBL/GenBank/DDBJ whole genome shotgun (WGS) entry which is preliminary data.</text>
</comment>
<dbReference type="Proteomes" id="UP001241748">
    <property type="component" value="Unassembled WGS sequence"/>
</dbReference>
<evidence type="ECO:0000313" key="2">
    <source>
        <dbReference type="Proteomes" id="UP001241748"/>
    </source>
</evidence>
<evidence type="ECO:0000313" key="1">
    <source>
        <dbReference type="EMBL" id="MFB3167770.1"/>
    </source>
</evidence>
<name>A0ABV4YV97_9BACI</name>
<evidence type="ECO:0008006" key="3">
    <source>
        <dbReference type="Google" id="ProtNLM"/>
    </source>
</evidence>
<gene>
    <name evidence="1" type="ORF">P5G62_011705</name>
</gene>
<reference evidence="1 2" key="1">
    <citation type="submission" date="2024-05" db="EMBL/GenBank/DDBJ databases">
        <authorList>
            <person name="Venkateswaran K."/>
        </authorList>
    </citation>
    <scope>NUCLEOTIDE SEQUENCE [LARGE SCALE GENOMIC DNA]</scope>
    <source>
        <strain evidence="1 2">179-C4-2-HS</strain>
    </source>
</reference>
<organism evidence="1 2">
    <name type="scientific">Neobacillus driksii</name>
    <dbReference type="NCBI Taxonomy" id="3035913"/>
    <lineage>
        <taxon>Bacteria</taxon>
        <taxon>Bacillati</taxon>
        <taxon>Bacillota</taxon>
        <taxon>Bacilli</taxon>
        <taxon>Bacillales</taxon>
        <taxon>Bacillaceae</taxon>
        <taxon>Neobacillus</taxon>
    </lineage>
</organism>
<keyword evidence="2" id="KW-1185">Reference proteome</keyword>